<dbReference type="OrthoDB" id="9992480at2759"/>
<dbReference type="EMBL" id="QCYY01002080">
    <property type="protein sequence ID" value="ROT73006.1"/>
    <property type="molecule type" value="Genomic_DNA"/>
</dbReference>
<dbReference type="Proteomes" id="UP000283509">
    <property type="component" value="Unassembled WGS sequence"/>
</dbReference>
<protein>
    <submittedName>
        <fullName evidence="2">Uncharacterized protein</fullName>
    </submittedName>
</protein>
<proteinExistence type="predicted"/>
<reference evidence="2 3" key="2">
    <citation type="submission" date="2019-01" db="EMBL/GenBank/DDBJ databases">
        <title>The decoding of complex shrimp genome reveals the adaptation for benthos swimmer, frequently molting mechanism and breeding impact on genome.</title>
        <authorList>
            <person name="Sun Y."/>
            <person name="Gao Y."/>
            <person name="Yu Y."/>
        </authorList>
    </citation>
    <scope>NUCLEOTIDE SEQUENCE [LARGE SCALE GENOMIC DNA]</scope>
    <source>
        <tissue evidence="2">Muscle</tissue>
    </source>
</reference>
<name>A0A3R7MCR1_PENVA</name>
<feature type="region of interest" description="Disordered" evidence="1">
    <location>
        <begin position="1"/>
        <end position="30"/>
    </location>
</feature>
<reference evidence="2 3" key="1">
    <citation type="submission" date="2018-04" db="EMBL/GenBank/DDBJ databases">
        <authorList>
            <person name="Zhang X."/>
            <person name="Yuan J."/>
            <person name="Li F."/>
            <person name="Xiang J."/>
        </authorList>
    </citation>
    <scope>NUCLEOTIDE SEQUENCE [LARGE SCALE GENOMIC DNA]</scope>
    <source>
        <tissue evidence="2">Muscle</tissue>
    </source>
</reference>
<accession>A0A3R7MCR1</accession>
<sequence length="525" mass="58886">MTHSGSSCRAAGGCRSPAPTPPGGISFKDFLPMPDPDRSTCCSRQYYTFRWSPARRCPSWRRRAELVPGGALNPEYDEESGSAKGLPGRVLLSYRDFTPRLGGKSLFSRGYEDTLVLLGRLNDYLRDRVTPARILSVHTLVIRIPSLFPSIPLPSLSSLSLPFLPSPFPPLLFHRSPFPFLPLPSLPSLSFPSPSLPSLSFPIPPYSINIINFLLSRVSFPFSGCPDGWSPRHGRRHREIQDILRAARVHEIRSHYVYGPLNIELVFNTDKGVKTINSTLGAVAAHAVTGLHNNRRSPSRNRVLTRVSLRSQVRGHWLTGPLDLIIDYRGSPGITRVRTGIQAVQFDTLTTVDRYGAEMAEYQLIRHFEVQWSAKDRTVHGPVLWQRPVNILSKSDTDVWPQRRYWQAWKRLPLFDFMPYYGNRTLAQQRTTELVVRHLFSNASFMTLLMRDAFEIASYDKIIPQFGTEANYYTVLKYLFNNGPGASSRSPPAARGVSLPGVPSAIADYLAGVARQARSTLETLG</sequence>
<comment type="caution">
    <text evidence="2">The sequence shown here is derived from an EMBL/GenBank/DDBJ whole genome shotgun (WGS) entry which is preliminary data.</text>
</comment>
<organism evidence="2 3">
    <name type="scientific">Penaeus vannamei</name>
    <name type="common">Whiteleg shrimp</name>
    <name type="synonym">Litopenaeus vannamei</name>
    <dbReference type="NCBI Taxonomy" id="6689"/>
    <lineage>
        <taxon>Eukaryota</taxon>
        <taxon>Metazoa</taxon>
        <taxon>Ecdysozoa</taxon>
        <taxon>Arthropoda</taxon>
        <taxon>Crustacea</taxon>
        <taxon>Multicrustacea</taxon>
        <taxon>Malacostraca</taxon>
        <taxon>Eumalacostraca</taxon>
        <taxon>Eucarida</taxon>
        <taxon>Decapoda</taxon>
        <taxon>Dendrobranchiata</taxon>
        <taxon>Penaeoidea</taxon>
        <taxon>Penaeidae</taxon>
        <taxon>Penaeus</taxon>
    </lineage>
</organism>
<evidence type="ECO:0000256" key="1">
    <source>
        <dbReference type="SAM" id="MobiDB-lite"/>
    </source>
</evidence>
<evidence type="ECO:0000313" key="2">
    <source>
        <dbReference type="EMBL" id="ROT73006.1"/>
    </source>
</evidence>
<gene>
    <name evidence="2" type="ORF">C7M84_008567</name>
</gene>
<dbReference type="AlphaFoldDB" id="A0A3R7MCR1"/>
<keyword evidence="3" id="KW-1185">Reference proteome</keyword>
<evidence type="ECO:0000313" key="3">
    <source>
        <dbReference type="Proteomes" id="UP000283509"/>
    </source>
</evidence>